<evidence type="ECO:0000313" key="1">
    <source>
        <dbReference type="EMBL" id="SVD76380.1"/>
    </source>
</evidence>
<dbReference type="CDD" id="cd00438">
    <property type="entry name" value="cupin_RmlC"/>
    <property type="match status" value="1"/>
</dbReference>
<dbReference type="Gene3D" id="2.60.120.10">
    <property type="entry name" value="Jelly Rolls"/>
    <property type="match status" value="1"/>
</dbReference>
<dbReference type="GO" id="GO:0000271">
    <property type="term" value="P:polysaccharide biosynthetic process"/>
    <property type="evidence" value="ECO:0007669"/>
    <property type="project" value="TreeGrafter"/>
</dbReference>
<dbReference type="InterPro" id="IPR000888">
    <property type="entry name" value="RmlC-like"/>
</dbReference>
<name>A0A382XZS9_9ZZZZ</name>
<gene>
    <name evidence="1" type="ORF">METZ01_LOCUS429234</name>
</gene>
<protein>
    <submittedName>
        <fullName evidence="1">Uncharacterized protein</fullName>
    </submittedName>
</protein>
<dbReference type="InterPro" id="IPR014710">
    <property type="entry name" value="RmlC-like_jellyroll"/>
</dbReference>
<dbReference type="GO" id="GO:0008830">
    <property type="term" value="F:dTDP-4-dehydrorhamnose 3,5-epimerase activity"/>
    <property type="evidence" value="ECO:0007669"/>
    <property type="project" value="InterPro"/>
</dbReference>
<dbReference type="Pfam" id="PF00908">
    <property type="entry name" value="dTDP_sugar_isom"/>
    <property type="match status" value="1"/>
</dbReference>
<dbReference type="EMBL" id="UINC01171687">
    <property type="protein sequence ID" value="SVD76380.1"/>
    <property type="molecule type" value="Genomic_DNA"/>
</dbReference>
<organism evidence="1">
    <name type="scientific">marine metagenome</name>
    <dbReference type="NCBI Taxonomy" id="408172"/>
    <lineage>
        <taxon>unclassified sequences</taxon>
        <taxon>metagenomes</taxon>
        <taxon>ecological metagenomes</taxon>
    </lineage>
</organism>
<dbReference type="GO" id="GO:0019305">
    <property type="term" value="P:dTDP-rhamnose biosynthetic process"/>
    <property type="evidence" value="ECO:0007669"/>
    <property type="project" value="TreeGrafter"/>
</dbReference>
<proteinExistence type="predicted"/>
<dbReference type="PANTHER" id="PTHR21047">
    <property type="entry name" value="DTDP-6-DEOXY-D-GLUCOSE-3,5 EPIMERASE"/>
    <property type="match status" value="1"/>
</dbReference>
<dbReference type="NCBIfam" id="TIGR01221">
    <property type="entry name" value="rmlC"/>
    <property type="match status" value="1"/>
</dbReference>
<dbReference type="SUPFAM" id="SSF51182">
    <property type="entry name" value="RmlC-like cupins"/>
    <property type="match status" value="1"/>
</dbReference>
<reference evidence="1" key="1">
    <citation type="submission" date="2018-05" db="EMBL/GenBank/DDBJ databases">
        <authorList>
            <person name="Lanie J.A."/>
            <person name="Ng W.-L."/>
            <person name="Kazmierczak K.M."/>
            <person name="Andrzejewski T.M."/>
            <person name="Davidsen T.M."/>
            <person name="Wayne K.J."/>
            <person name="Tettelin H."/>
            <person name="Glass J.I."/>
            <person name="Rusch D."/>
            <person name="Podicherti R."/>
            <person name="Tsui H.-C.T."/>
            <person name="Winkler M.E."/>
        </authorList>
    </citation>
    <scope>NUCLEOTIDE SEQUENCE</scope>
</reference>
<dbReference type="InterPro" id="IPR011051">
    <property type="entry name" value="RmlC_Cupin_sf"/>
</dbReference>
<sequence length="182" mass="21256">MEIDYHFNNSVLVFKPEKFFDERGFFAETYNLKKLKNLGVQTKFVQDNYSFSKSKNVFRGLHFQSTPHAQAKLIRVLSGSILDIVVDLRQESDSYLSHRMFTLSKKNFKQIYIPTGFAHGFLTLSSNTEILYKTSDYYYPDLEKTLSWEDKSLNIKLPVQKTDLIISEKDRNAMSISQLIKD</sequence>
<dbReference type="AlphaFoldDB" id="A0A382XZS9"/>
<dbReference type="PANTHER" id="PTHR21047:SF2">
    <property type="entry name" value="THYMIDINE DIPHOSPHO-4-KETO-RHAMNOSE 3,5-EPIMERASE"/>
    <property type="match status" value="1"/>
</dbReference>
<accession>A0A382XZS9</accession>
<dbReference type="GO" id="GO:0005829">
    <property type="term" value="C:cytosol"/>
    <property type="evidence" value="ECO:0007669"/>
    <property type="project" value="TreeGrafter"/>
</dbReference>